<dbReference type="STRING" id="1390249.BHU72_12905"/>
<sequence>MLKVYGLGRCVFVDNGKDFNIAKNVKIIEWLKTEILDSIAGLFKGLQKGSEQVFVDFLANIIVLTYVLGRRLGLSFRELDQEVLNQIAQNKESGHQLEEWFGDLSALQQHIDKR</sequence>
<evidence type="ECO:0000313" key="1">
    <source>
        <dbReference type="EMBL" id="OEH86508.1"/>
    </source>
</evidence>
<keyword evidence="2" id="KW-1185">Reference proteome</keyword>
<dbReference type="EMBL" id="MJAT01000003">
    <property type="protein sequence ID" value="OEH86508.1"/>
    <property type="molecule type" value="Genomic_DNA"/>
</dbReference>
<comment type="caution">
    <text evidence="1">The sequence shown here is derived from an EMBL/GenBank/DDBJ whole genome shotgun (WGS) entry which is preliminary data.</text>
</comment>
<dbReference type="Pfam" id="PF12643">
    <property type="entry name" value="MazG-like"/>
    <property type="match status" value="1"/>
</dbReference>
<dbReference type="InterPro" id="IPR025984">
    <property type="entry name" value="DCTPP"/>
</dbReference>
<dbReference type="Proteomes" id="UP000095255">
    <property type="component" value="Unassembled WGS sequence"/>
</dbReference>
<gene>
    <name evidence="1" type="ORF">BHU72_12905</name>
</gene>
<dbReference type="GO" id="GO:0047429">
    <property type="term" value="F:nucleoside triphosphate diphosphatase activity"/>
    <property type="evidence" value="ECO:0007669"/>
    <property type="project" value="InterPro"/>
</dbReference>
<accession>A0A1E5L8X1</accession>
<organism evidence="1 2">
    <name type="scientific">Desulfuribacillus stibiiarsenatis</name>
    <dbReference type="NCBI Taxonomy" id="1390249"/>
    <lineage>
        <taxon>Bacteria</taxon>
        <taxon>Bacillati</taxon>
        <taxon>Bacillota</taxon>
        <taxon>Desulfuribacillia</taxon>
        <taxon>Desulfuribacillales</taxon>
        <taxon>Desulfuribacillaceae</taxon>
        <taxon>Desulfuribacillus</taxon>
    </lineage>
</organism>
<evidence type="ECO:0000313" key="2">
    <source>
        <dbReference type="Proteomes" id="UP000095255"/>
    </source>
</evidence>
<reference evidence="1 2" key="1">
    <citation type="submission" date="2016-09" db="EMBL/GenBank/DDBJ databases">
        <title>Desulfuribacillus arsenicus sp. nov., an obligately anaerobic, dissimilatory arsenic- and antimonate-reducing bacterium isolated from anoxic sediments.</title>
        <authorList>
            <person name="Abin C.A."/>
            <person name="Hollibaugh J.T."/>
        </authorList>
    </citation>
    <scope>NUCLEOTIDE SEQUENCE [LARGE SCALE GENOMIC DNA]</scope>
    <source>
        <strain evidence="1 2">MLFW-2</strain>
    </source>
</reference>
<evidence type="ECO:0008006" key="3">
    <source>
        <dbReference type="Google" id="ProtNLM"/>
    </source>
</evidence>
<name>A0A1E5L8X1_9FIRM</name>
<proteinExistence type="predicted"/>
<protein>
    <recommendedName>
        <fullName evidence="3">MazG-like family protein</fullName>
    </recommendedName>
</protein>
<dbReference type="OrthoDB" id="2381770at2"/>
<dbReference type="AlphaFoldDB" id="A0A1E5L8X1"/>
<dbReference type="GO" id="GO:0009143">
    <property type="term" value="P:nucleoside triphosphate catabolic process"/>
    <property type="evidence" value="ECO:0007669"/>
    <property type="project" value="InterPro"/>
</dbReference>